<feature type="domain" description="Carrier" evidence="5">
    <location>
        <begin position="20"/>
        <end position="95"/>
    </location>
</feature>
<comment type="cofactor">
    <cofactor evidence="1">
        <name>pantetheine 4'-phosphate</name>
        <dbReference type="ChEBI" id="CHEBI:47942"/>
    </cofactor>
</comment>
<evidence type="ECO:0000256" key="1">
    <source>
        <dbReference type="ARBA" id="ARBA00001957"/>
    </source>
</evidence>
<evidence type="ECO:0000313" key="7">
    <source>
        <dbReference type="Proteomes" id="UP001431010"/>
    </source>
</evidence>
<dbReference type="Gene3D" id="3.30.559.30">
    <property type="entry name" value="Nonribosomal peptide synthetase, condensation domain"/>
    <property type="match status" value="1"/>
</dbReference>
<dbReference type="PROSITE" id="PS00012">
    <property type="entry name" value="PHOSPHOPANTETHEINE"/>
    <property type="match status" value="2"/>
</dbReference>
<accession>A0ABY3RDC6</accession>
<feature type="domain" description="Carrier" evidence="5">
    <location>
        <begin position="1081"/>
        <end position="1155"/>
    </location>
</feature>
<evidence type="ECO:0000256" key="2">
    <source>
        <dbReference type="ARBA" id="ARBA00022450"/>
    </source>
</evidence>
<keyword evidence="3" id="KW-0597">Phosphoprotein</keyword>
<dbReference type="InterPro" id="IPR023213">
    <property type="entry name" value="CAT-like_dom_sf"/>
</dbReference>
<dbReference type="SUPFAM" id="SSF47336">
    <property type="entry name" value="ACP-like"/>
    <property type="match status" value="2"/>
</dbReference>
<dbReference type="PROSITE" id="PS50075">
    <property type="entry name" value="CARRIER"/>
    <property type="match status" value="2"/>
</dbReference>
<dbReference type="InterPro" id="IPR006162">
    <property type="entry name" value="Ppantetheine_attach_site"/>
</dbReference>
<feature type="region of interest" description="Disordered" evidence="4">
    <location>
        <begin position="1"/>
        <end position="22"/>
    </location>
</feature>
<dbReference type="CDD" id="cd19531">
    <property type="entry name" value="LCL_NRPS-like"/>
    <property type="match status" value="1"/>
</dbReference>
<dbReference type="Gene3D" id="3.30.559.10">
    <property type="entry name" value="Chloramphenicol acetyltransferase-like domain"/>
    <property type="match status" value="1"/>
</dbReference>
<dbReference type="Gene3D" id="1.10.1200.10">
    <property type="entry name" value="ACP-like"/>
    <property type="match status" value="2"/>
</dbReference>
<dbReference type="PANTHER" id="PTHR45527">
    <property type="entry name" value="NONRIBOSOMAL PEPTIDE SYNTHETASE"/>
    <property type="match status" value="1"/>
</dbReference>
<dbReference type="Proteomes" id="UP001431010">
    <property type="component" value="Chromosome"/>
</dbReference>
<dbReference type="PANTHER" id="PTHR45527:SF1">
    <property type="entry name" value="FATTY ACID SYNTHASE"/>
    <property type="match status" value="1"/>
</dbReference>
<dbReference type="InterPro" id="IPR000873">
    <property type="entry name" value="AMP-dep_synth/lig_dom"/>
</dbReference>
<dbReference type="Pfam" id="PF00501">
    <property type="entry name" value="AMP-binding"/>
    <property type="match status" value="1"/>
</dbReference>
<name>A0ABY3RDC6_9BRAD</name>
<organism evidence="6 7">
    <name type="scientific">Bradyrhizobium ontarionense</name>
    <dbReference type="NCBI Taxonomy" id="2898149"/>
    <lineage>
        <taxon>Bacteria</taxon>
        <taxon>Pseudomonadati</taxon>
        <taxon>Pseudomonadota</taxon>
        <taxon>Alphaproteobacteria</taxon>
        <taxon>Hyphomicrobiales</taxon>
        <taxon>Nitrobacteraceae</taxon>
        <taxon>Bradyrhizobium</taxon>
    </lineage>
</organism>
<dbReference type="CDD" id="cd05930">
    <property type="entry name" value="A_NRPS"/>
    <property type="match status" value="1"/>
</dbReference>
<dbReference type="Pfam" id="PF00668">
    <property type="entry name" value="Condensation"/>
    <property type="match status" value="1"/>
</dbReference>
<dbReference type="Gene3D" id="3.40.50.980">
    <property type="match status" value="2"/>
</dbReference>
<dbReference type="InterPro" id="IPR009081">
    <property type="entry name" value="PP-bd_ACP"/>
</dbReference>
<evidence type="ECO:0000259" key="5">
    <source>
        <dbReference type="PROSITE" id="PS50075"/>
    </source>
</evidence>
<dbReference type="InterPro" id="IPR001242">
    <property type="entry name" value="Condensation_dom"/>
</dbReference>
<dbReference type="Gene3D" id="2.30.38.10">
    <property type="entry name" value="Luciferase, Domain 3"/>
    <property type="match status" value="1"/>
</dbReference>
<evidence type="ECO:0000256" key="4">
    <source>
        <dbReference type="SAM" id="MobiDB-lite"/>
    </source>
</evidence>
<feature type="compositionally biased region" description="Basic and acidic residues" evidence="4">
    <location>
        <begin position="8"/>
        <end position="19"/>
    </location>
</feature>
<dbReference type="InterPro" id="IPR010071">
    <property type="entry name" value="AA_adenyl_dom"/>
</dbReference>
<keyword evidence="7" id="KW-1185">Reference proteome</keyword>
<dbReference type="RefSeq" id="WP_231322462.1">
    <property type="nucleotide sequence ID" value="NZ_CP088156.1"/>
</dbReference>
<dbReference type="InterPro" id="IPR020845">
    <property type="entry name" value="AMP-binding_CS"/>
</dbReference>
<sequence>MAGHRATYRGDARVNKSDDPPQGEIETILGEVWSELLGLKKLNRHDNFFELGGHSLHVVRLLNQVHQLFGVELPLVALFKQPTIAALAQAIVDEKARHSPVTAPAISAVPAGKDLSPSFSQQRLWFLTRLYDAGANLNLHLVRHLEGPLDKAAWRRSLNRLFERHDALRSIFVVHDGLLYVNLLPADAGLPVVEYDLRDSGKSPEELARLLQREQAAPFDLMCGPLIRGTLIQLADDQHVFLLSVHHIVFDGWSMSILVRELSALYEAFSQGRDDPFAPLSVQFADYAAWQSQWQSLNQLPKQAEYWRKTLADAPPFLNLPTDRPRPPQQSFAGAGVPIRIDGELTQNLKRFGQDRGITLFMTLLAAWAIVLARVSGQDSVIIGTTTANRKRPEVEPLIGCFINALALRLKLSSGLNIEDLLSQVRQVTLDAQYNQDLAFEQVLELTQPTRRLDCTPLFQVLFDWHNDGRDTFKLPGIHVKATEFVTNHVNFDLHLDLCEEKEGVSGVLRYATALFDRSTIERHVGYFLAVLNALVANGAATMPIGQLDILSASERSLILNRWNQTEGEYPDGRCVHQLFEEQVERTPEATALIHDGPNITYRELNERANRLAHHLIACGVDGDTRVAICVDRGPGLVVGLIGILKAGGTYVPLAPDYPAQRLRYMLDDSGAEVIVTQGAFRERLGEHTIKTVLIDDDSGVVDGRPSTNPALRTTPDSLAYVIYTSGSTGAPKGVMGTHRGIANRVQWDAGSAHEVYVQKTTPNFIDVLWEIFMPLVRGQRVLIVSEAASKDPSQLIPILAKHKVTRIVLVPSLLRALMESGTELGRRLPDLLYWESSGEPLPLALAREFCAQHPKAKLVNVYGASEFWDATYFVVQGTEDGSVPIGQPILNMRVYLLDEYKRPVPVGVVGELYVGGVGVALGYLGRPELTEQRFFPDPFCEAAGARMYRSGDLARYLPDGTIEFVGRNDQQIKIRGFRVELGEIEACLVRNAEVREAVVVSRETAPQDARLVAYVVPETVGTDDLGKRLYAHLSDALPDYMVPAAFVELAEFPLTPSGKVDRMALPAPDGKAHLYQAYEPPLGDIEKILSSVWMEILGVERVGRNDNFFQLGGNSLAALNVVNRLRRAGVHLNIRTLFTAPSLMALALEANRIV</sequence>
<reference evidence="6" key="1">
    <citation type="journal article" date="2024" name="Antonie Van Leeuwenhoek">
        <title>Bradyrhizobium ontarionense sp. nov., a novel bacterial symbiont isolated from Aeschynomene indica (Indian jointvetch), harbours photosynthesis, nitrogen fixation and nitrous oxide (N2O) reductase genes.</title>
        <authorList>
            <person name="Bromfield E.S.P."/>
            <person name="Cloutier S."/>
        </authorList>
    </citation>
    <scope>NUCLEOTIDE SEQUENCE</scope>
    <source>
        <strain evidence="6">A19</strain>
    </source>
</reference>
<keyword evidence="2" id="KW-0596">Phosphopantetheine</keyword>
<protein>
    <submittedName>
        <fullName evidence="6">Amino acid adenylation domain-containing protein</fullName>
    </submittedName>
</protein>
<dbReference type="InterPro" id="IPR025110">
    <property type="entry name" value="AMP-bd_C"/>
</dbReference>
<dbReference type="NCBIfam" id="TIGR01733">
    <property type="entry name" value="AA-adenyl-dom"/>
    <property type="match status" value="1"/>
</dbReference>
<dbReference type="Pfam" id="PF13193">
    <property type="entry name" value="AMP-binding_C"/>
    <property type="match status" value="1"/>
</dbReference>
<dbReference type="Pfam" id="PF00550">
    <property type="entry name" value="PP-binding"/>
    <property type="match status" value="2"/>
</dbReference>
<dbReference type="PROSITE" id="PS00455">
    <property type="entry name" value="AMP_BINDING"/>
    <property type="match status" value="1"/>
</dbReference>
<evidence type="ECO:0000313" key="6">
    <source>
        <dbReference type="EMBL" id="UFZ04950.1"/>
    </source>
</evidence>
<dbReference type="Gene3D" id="3.30.300.30">
    <property type="match status" value="1"/>
</dbReference>
<gene>
    <name evidence="6" type="ORF">LQG66_01105</name>
</gene>
<dbReference type="SUPFAM" id="SSF56801">
    <property type="entry name" value="Acetyl-CoA synthetase-like"/>
    <property type="match status" value="1"/>
</dbReference>
<dbReference type="InterPro" id="IPR020806">
    <property type="entry name" value="PKS_PP-bd"/>
</dbReference>
<dbReference type="InterPro" id="IPR036736">
    <property type="entry name" value="ACP-like_sf"/>
</dbReference>
<proteinExistence type="predicted"/>
<evidence type="ECO:0000256" key="3">
    <source>
        <dbReference type="ARBA" id="ARBA00022553"/>
    </source>
</evidence>
<dbReference type="SUPFAM" id="SSF52777">
    <property type="entry name" value="CoA-dependent acyltransferases"/>
    <property type="match status" value="2"/>
</dbReference>
<dbReference type="EMBL" id="CP088156">
    <property type="protein sequence ID" value="UFZ04950.1"/>
    <property type="molecule type" value="Genomic_DNA"/>
</dbReference>
<dbReference type="SMART" id="SM00823">
    <property type="entry name" value="PKS_PP"/>
    <property type="match status" value="2"/>
</dbReference>
<dbReference type="InterPro" id="IPR045851">
    <property type="entry name" value="AMP-bd_C_sf"/>
</dbReference>